<sequence>MPHAPNDRRSAATLRTPRLILRPWREADLAPLFEINGDADSMRHFQSMMTRAESDAWAARLRAHFDEHGWGFWAVEEDGGAPFVGVVGLLTIPWQARFTPAVEIGWRIHPRHRRRGFAEEAARAALDFGFGTLRLDEVVAFTIPANEPSWRLMQRLGMRADGHFDHPRLPVDHAMRQHLLYRLAAPGR</sequence>
<evidence type="ECO:0000313" key="2">
    <source>
        <dbReference type="EMBL" id="MBR0650495.1"/>
    </source>
</evidence>
<reference evidence="3" key="1">
    <citation type="journal article" date="2021" name="Syst. Appl. Microbiol.">
        <title>Roseomonas hellenica sp. nov., isolated from roots of wild-growing Alkanna tinctoria.</title>
        <authorList>
            <person name="Rat A."/>
            <person name="Naranjo H.D."/>
            <person name="Lebbe L."/>
            <person name="Cnockaert M."/>
            <person name="Krigas N."/>
            <person name="Grigoriadou K."/>
            <person name="Maloupa E."/>
            <person name="Willems A."/>
        </authorList>
    </citation>
    <scope>NUCLEOTIDE SEQUENCE [LARGE SCALE GENOMIC DNA]</scope>
    <source>
        <strain evidence="3">LMG 31159</strain>
    </source>
</reference>
<dbReference type="EMBL" id="JAAEDI010000012">
    <property type="protein sequence ID" value="MBR0650495.1"/>
    <property type="molecule type" value="Genomic_DNA"/>
</dbReference>
<comment type="caution">
    <text evidence="2">The sequence shown here is derived from an EMBL/GenBank/DDBJ whole genome shotgun (WGS) entry which is preliminary data.</text>
</comment>
<gene>
    <name evidence="2" type="ORF">GXW78_12540</name>
</gene>
<dbReference type="PROSITE" id="PS51186">
    <property type="entry name" value="GNAT"/>
    <property type="match status" value="1"/>
</dbReference>
<dbReference type="Proteomes" id="UP000698752">
    <property type="component" value="Unassembled WGS sequence"/>
</dbReference>
<dbReference type="InterPro" id="IPR051531">
    <property type="entry name" value="N-acetyltransferase"/>
</dbReference>
<dbReference type="Pfam" id="PF13302">
    <property type="entry name" value="Acetyltransf_3"/>
    <property type="match status" value="1"/>
</dbReference>
<keyword evidence="3" id="KW-1185">Reference proteome</keyword>
<name>A0ABS5EHQ0_9PROT</name>
<dbReference type="SUPFAM" id="SSF55729">
    <property type="entry name" value="Acyl-CoA N-acyltransferases (Nat)"/>
    <property type="match status" value="1"/>
</dbReference>
<dbReference type="Gene3D" id="3.40.630.30">
    <property type="match status" value="1"/>
</dbReference>
<evidence type="ECO:0000259" key="1">
    <source>
        <dbReference type="PROSITE" id="PS51186"/>
    </source>
</evidence>
<dbReference type="InterPro" id="IPR000182">
    <property type="entry name" value="GNAT_dom"/>
</dbReference>
<proteinExistence type="predicted"/>
<evidence type="ECO:0000313" key="3">
    <source>
        <dbReference type="Proteomes" id="UP000698752"/>
    </source>
</evidence>
<feature type="domain" description="N-acetyltransferase" evidence="1">
    <location>
        <begin position="19"/>
        <end position="186"/>
    </location>
</feature>
<protein>
    <submittedName>
        <fullName evidence="2">GNAT family N-acetyltransferase</fullName>
    </submittedName>
</protein>
<accession>A0ABS5EHQ0</accession>
<dbReference type="InterPro" id="IPR016181">
    <property type="entry name" value="Acyl_CoA_acyltransferase"/>
</dbReference>
<dbReference type="PANTHER" id="PTHR43792">
    <property type="entry name" value="GNAT FAMILY, PUTATIVE (AFU_ORTHOLOGUE AFUA_3G00765)-RELATED-RELATED"/>
    <property type="match status" value="1"/>
</dbReference>
<dbReference type="PANTHER" id="PTHR43792:SF1">
    <property type="entry name" value="N-ACETYLTRANSFERASE DOMAIN-CONTAINING PROTEIN"/>
    <property type="match status" value="1"/>
</dbReference>
<organism evidence="2 3">
    <name type="scientific">Neoroseomonas terrae</name>
    <dbReference type="NCBI Taxonomy" id="424799"/>
    <lineage>
        <taxon>Bacteria</taxon>
        <taxon>Pseudomonadati</taxon>
        <taxon>Pseudomonadota</taxon>
        <taxon>Alphaproteobacteria</taxon>
        <taxon>Acetobacterales</taxon>
        <taxon>Acetobacteraceae</taxon>
        <taxon>Neoroseomonas</taxon>
    </lineage>
</organism>
<dbReference type="RefSeq" id="WP_211869162.1">
    <property type="nucleotide sequence ID" value="NZ_JAAEDI010000012.1"/>
</dbReference>